<comment type="caution">
    <text evidence="2">The sequence shown here is derived from an EMBL/GenBank/DDBJ whole genome shotgun (WGS) entry which is preliminary data.</text>
</comment>
<evidence type="ECO:0000313" key="3">
    <source>
        <dbReference type="Proteomes" id="UP001295684"/>
    </source>
</evidence>
<gene>
    <name evidence="2" type="ORF">ECRASSUSDP1_LOCUS26312</name>
</gene>
<accession>A0AAD1Y510</accession>
<keyword evidence="3" id="KW-1185">Reference proteome</keyword>
<feature type="region of interest" description="Disordered" evidence="1">
    <location>
        <begin position="1"/>
        <end position="45"/>
    </location>
</feature>
<dbReference type="Proteomes" id="UP001295684">
    <property type="component" value="Unassembled WGS sequence"/>
</dbReference>
<sequence>MQSRDKEFLSVGGEPSDSERRRMSFRASVSSTMRSGKRSPARKRGHVFKTADKLKFIESKGAFRDLLGQNKILNDKLQEKINYYYTPYQRKNMNTHNTLMRFGTITDLGQEVEEDNKGQDQNYRNFDKRAKRMWKNIVEYVTSKDTERTRQFLRNINPELYTKLKNFGQQYYIREFKEDARRESFPDIENPHVLGSKKEDILLKSEHTDNGIKVLKNQIDSKILTSGFTYCSSKSISKSRSKPNLRKKSDIVTPLVMLFRGNQEIKKKKRFYRNRSQNEIKELTTKEGKRELSSLFTESPQAFTISMNPETKKLEYEDSLTQNHKLTIHSGNKTCARSKFFNKELYKSGRKKFKSHIHTPNKVSNIPKPKLKVKTSDSTKPTINNYKVNCRVPRAQRSIKRGNKKPRKTSKPLLKICNVSDSCSQNSSASISSYSEL</sequence>
<evidence type="ECO:0000256" key="1">
    <source>
        <dbReference type="SAM" id="MobiDB-lite"/>
    </source>
</evidence>
<name>A0AAD1Y510_EUPCR</name>
<proteinExistence type="predicted"/>
<protein>
    <submittedName>
        <fullName evidence="2">Uncharacterized protein</fullName>
    </submittedName>
</protein>
<feature type="compositionally biased region" description="Basic residues" evidence="1">
    <location>
        <begin position="35"/>
        <end position="45"/>
    </location>
</feature>
<organism evidence="2 3">
    <name type="scientific">Euplotes crassus</name>
    <dbReference type="NCBI Taxonomy" id="5936"/>
    <lineage>
        <taxon>Eukaryota</taxon>
        <taxon>Sar</taxon>
        <taxon>Alveolata</taxon>
        <taxon>Ciliophora</taxon>
        <taxon>Intramacronucleata</taxon>
        <taxon>Spirotrichea</taxon>
        <taxon>Hypotrichia</taxon>
        <taxon>Euplotida</taxon>
        <taxon>Euplotidae</taxon>
        <taxon>Moneuplotes</taxon>
    </lineage>
</organism>
<reference evidence="2" key="1">
    <citation type="submission" date="2023-07" db="EMBL/GenBank/DDBJ databases">
        <authorList>
            <consortium name="AG Swart"/>
            <person name="Singh M."/>
            <person name="Singh A."/>
            <person name="Seah K."/>
            <person name="Emmerich C."/>
        </authorList>
    </citation>
    <scope>NUCLEOTIDE SEQUENCE</scope>
    <source>
        <strain evidence="2">DP1</strain>
    </source>
</reference>
<evidence type="ECO:0000313" key="2">
    <source>
        <dbReference type="EMBL" id="CAI2384777.1"/>
    </source>
</evidence>
<dbReference type="EMBL" id="CAMPGE010027120">
    <property type="protein sequence ID" value="CAI2384777.1"/>
    <property type="molecule type" value="Genomic_DNA"/>
</dbReference>
<dbReference type="AlphaFoldDB" id="A0AAD1Y510"/>